<proteinExistence type="predicted"/>
<evidence type="ECO:0000256" key="1">
    <source>
        <dbReference type="SAM" id="MobiDB-lite"/>
    </source>
</evidence>
<protein>
    <submittedName>
        <fullName evidence="2">Uncharacterized protein</fullName>
    </submittedName>
</protein>
<dbReference type="AlphaFoldDB" id="W5W9Y9"/>
<reference evidence="2 3" key="1">
    <citation type="journal article" date="2014" name="BMC Genomics">
        <title>Complete genome sequence of producer of the glycopeptide antibiotic Aculeximycin Kutzneria albida DSM 43870T, a representative of minor genus of Pseudonocardiaceae.</title>
        <authorList>
            <person name="Rebets Y."/>
            <person name="Tokovenko B."/>
            <person name="Lushchyk I."/>
            <person name="Ruckert C."/>
            <person name="Zaburannyi N."/>
            <person name="Bechthold A."/>
            <person name="Kalinowski J."/>
            <person name="Luzhetskyy A."/>
        </authorList>
    </citation>
    <scope>NUCLEOTIDE SEQUENCE [LARGE SCALE GENOMIC DNA]</scope>
    <source>
        <strain evidence="2">DSM 43870</strain>
    </source>
</reference>
<organism evidence="2 3">
    <name type="scientific">Kutzneria albida DSM 43870</name>
    <dbReference type="NCBI Taxonomy" id="1449976"/>
    <lineage>
        <taxon>Bacteria</taxon>
        <taxon>Bacillati</taxon>
        <taxon>Actinomycetota</taxon>
        <taxon>Actinomycetes</taxon>
        <taxon>Pseudonocardiales</taxon>
        <taxon>Pseudonocardiaceae</taxon>
        <taxon>Kutzneria</taxon>
    </lineage>
</organism>
<dbReference type="Proteomes" id="UP000019225">
    <property type="component" value="Chromosome"/>
</dbReference>
<gene>
    <name evidence="2" type="ORF">KALB_4212</name>
</gene>
<keyword evidence="3" id="KW-1185">Reference proteome</keyword>
<evidence type="ECO:0000313" key="3">
    <source>
        <dbReference type="Proteomes" id="UP000019225"/>
    </source>
</evidence>
<feature type="compositionally biased region" description="Low complexity" evidence="1">
    <location>
        <begin position="93"/>
        <end position="110"/>
    </location>
</feature>
<evidence type="ECO:0000313" key="2">
    <source>
        <dbReference type="EMBL" id="AHH97575.1"/>
    </source>
</evidence>
<accession>W5W9Y9</accession>
<sequence>MRGRWWRASSTATDAGSPGGTCRRCSGRGRRSGAWHCRLSATGTWDMVLTRLLAAAGVAVTGAAGGGADQHHAVTHTHRRDLVVEPPTGHGRPVPVGATQQTQVTQGSTVITAGDCRQWVPRWGRLRAASPQQSSPRPRRATAATGGSGGPRVVRRVARAPRDHRGTRSRGGSSTDDGAGDGEQPSGPPVGAVHLGRRARPPPRPCPRAIRPGASTCCRCPRRCPGRCPRRRCAR</sequence>
<dbReference type="HOGENOM" id="CLU_1178985_0_0_11"/>
<feature type="region of interest" description="Disordered" evidence="1">
    <location>
        <begin position="85"/>
        <end position="215"/>
    </location>
</feature>
<dbReference type="KEGG" id="kal:KALB_4212"/>
<dbReference type="EMBL" id="CP007155">
    <property type="protein sequence ID" value="AHH97575.1"/>
    <property type="molecule type" value="Genomic_DNA"/>
</dbReference>
<name>W5W9Y9_9PSEU</name>